<protein>
    <submittedName>
        <fullName evidence="2">Uncharacterized protein</fullName>
    </submittedName>
</protein>
<keyword evidence="3" id="KW-1185">Reference proteome</keyword>
<proteinExistence type="predicted"/>
<dbReference type="RefSeq" id="WP_133364441.1">
    <property type="nucleotide sequence ID" value="NZ_CP037940.1"/>
</dbReference>
<dbReference type="KEGG" id="wei:EQG49_13255"/>
<feature type="compositionally biased region" description="Basic and acidic residues" evidence="1">
    <location>
        <begin position="227"/>
        <end position="243"/>
    </location>
</feature>
<feature type="region of interest" description="Disordered" evidence="1">
    <location>
        <begin position="217"/>
        <end position="243"/>
    </location>
</feature>
<gene>
    <name evidence="2" type="ORF">EQG49_13255</name>
</gene>
<evidence type="ECO:0000313" key="2">
    <source>
        <dbReference type="EMBL" id="QBO37364.1"/>
    </source>
</evidence>
<sequence length="337" mass="38748">MTEKTGTITNRSKRNPFEMIPRDLLQDHSISFGAMGLLSNMVSHSTEFTLHKTWLYTTNSVDGRRVVDKYWQELVEAGYLFQWRKRNGQRLDYAYDFSVERFTASEVLALVEERYNSGWMIYRKELGAKLLTPETDIRSALPESFVDTDRDEIQKMHEKGMSSGVQFVHLNKARQIKDSSGVHSEQLTVSCSARTSNKDLINKDLINDDDDEYVSMKSANKSQDSVVPEKTEKNDSAEKESMSETVIREFEDSFGKALNPTEKKHVRKLSQKYSRDDLMSAIEITSLYSPTNAPVKYFETTLSNLHKKRAEKSELRIHDIPLVADIFHTEYLNSSAN</sequence>
<dbReference type="EMBL" id="CP037940">
    <property type="protein sequence ID" value="QBO37364.1"/>
    <property type="molecule type" value="Genomic_DNA"/>
</dbReference>
<dbReference type="Proteomes" id="UP000292886">
    <property type="component" value="Chromosome"/>
</dbReference>
<dbReference type="OrthoDB" id="2973887at2"/>
<dbReference type="AlphaFoldDB" id="A0A4P6YWY8"/>
<name>A0A4P6YWY8_9LACO</name>
<evidence type="ECO:0000313" key="3">
    <source>
        <dbReference type="Proteomes" id="UP000292886"/>
    </source>
</evidence>
<reference evidence="3" key="1">
    <citation type="submission" date="2019-03" db="EMBL/GenBank/DDBJ databases">
        <title>Weissella sp. 26KH-42 Genome sequencing.</title>
        <authorList>
            <person name="Heo J."/>
            <person name="Kim S.-J."/>
            <person name="Kim J.-S."/>
            <person name="Hong S.-B."/>
            <person name="Kwon S.-W."/>
        </authorList>
    </citation>
    <scope>NUCLEOTIDE SEQUENCE [LARGE SCALE GENOMIC DNA]</scope>
    <source>
        <strain evidence="3">26KH-42</strain>
    </source>
</reference>
<accession>A0A4P6YWY8</accession>
<organism evidence="2 3">
    <name type="scientific">Periweissella cryptocerci</name>
    <dbReference type="NCBI Taxonomy" id="2506420"/>
    <lineage>
        <taxon>Bacteria</taxon>
        <taxon>Bacillati</taxon>
        <taxon>Bacillota</taxon>
        <taxon>Bacilli</taxon>
        <taxon>Lactobacillales</taxon>
        <taxon>Lactobacillaceae</taxon>
        <taxon>Periweissella</taxon>
    </lineage>
</organism>
<evidence type="ECO:0000256" key="1">
    <source>
        <dbReference type="SAM" id="MobiDB-lite"/>
    </source>
</evidence>